<feature type="compositionally biased region" description="Polar residues" evidence="1">
    <location>
        <begin position="20"/>
        <end position="31"/>
    </location>
</feature>
<evidence type="ECO:0000313" key="3">
    <source>
        <dbReference type="Proteomes" id="UP000637299"/>
    </source>
</evidence>
<feature type="region of interest" description="Disordered" evidence="1">
    <location>
        <begin position="17"/>
        <end position="46"/>
    </location>
</feature>
<evidence type="ECO:0000313" key="2">
    <source>
        <dbReference type="EMBL" id="MBD8082499.1"/>
    </source>
</evidence>
<dbReference type="Proteomes" id="UP000637299">
    <property type="component" value="Unassembled WGS sequence"/>
</dbReference>
<evidence type="ECO:0000256" key="1">
    <source>
        <dbReference type="SAM" id="MobiDB-lite"/>
    </source>
</evidence>
<protein>
    <submittedName>
        <fullName evidence="2">Uncharacterized protein</fullName>
    </submittedName>
</protein>
<comment type="caution">
    <text evidence="2">The sequence shown here is derived from an EMBL/GenBank/DDBJ whole genome shotgun (WGS) entry which is preliminary data.</text>
</comment>
<accession>A0ABR8ZBN7</accession>
<reference evidence="2 3" key="1">
    <citation type="submission" date="2020-09" db="EMBL/GenBank/DDBJ databases">
        <title>Genome seq and assembly of Chryseobacterium sp.</title>
        <authorList>
            <person name="Chhetri G."/>
        </authorList>
    </citation>
    <scope>NUCLEOTIDE SEQUENCE [LARGE SCALE GENOMIC DNA]</scope>
    <source>
        <strain evidence="2 3">GCR10</strain>
    </source>
</reference>
<gene>
    <name evidence="2" type="ORF">IC610_08730</name>
</gene>
<organism evidence="2 3">
    <name type="scientific">Chryseobacterium caseinilyticum</name>
    <dbReference type="NCBI Taxonomy" id="2771428"/>
    <lineage>
        <taxon>Bacteria</taxon>
        <taxon>Pseudomonadati</taxon>
        <taxon>Bacteroidota</taxon>
        <taxon>Flavobacteriia</taxon>
        <taxon>Flavobacteriales</taxon>
        <taxon>Weeksellaceae</taxon>
        <taxon>Chryseobacterium group</taxon>
        <taxon>Chryseobacterium</taxon>
    </lineage>
</organism>
<keyword evidence="3" id="KW-1185">Reference proteome</keyword>
<proteinExistence type="predicted"/>
<name>A0ABR8ZBN7_9FLAO</name>
<dbReference type="RefSeq" id="WP_191736465.1">
    <property type="nucleotide sequence ID" value="NZ_JACYFS010000002.1"/>
</dbReference>
<sequence>MQNKDISLVPEIHTLYHKPSSVNTQTSSPQNFPAAEKPQSQKEEKGIVDSVRDWWNNLELWDWKKPIR</sequence>
<dbReference type="EMBL" id="JACYFS010000002">
    <property type="protein sequence ID" value="MBD8082499.1"/>
    <property type="molecule type" value="Genomic_DNA"/>
</dbReference>